<keyword evidence="2" id="KW-1185">Reference proteome</keyword>
<gene>
    <name evidence="1" type="ORF">EL17_23425</name>
</gene>
<reference evidence="1 2" key="1">
    <citation type="submission" date="2014-04" db="EMBL/GenBank/DDBJ databases">
        <title>Characterization and application of a salt tolerant electro-active bacterium.</title>
        <authorList>
            <person name="Yang L."/>
            <person name="Wei S."/>
            <person name="Tay Q.X.M."/>
        </authorList>
    </citation>
    <scope>NUCLEOTIDE SEQUENCE [LARGE SCALE GENOMIC DNA]</scope>
    <source>
        <strain evidence="1 2">LY1</strain>
    </source>
</reference>
<evidence type="ECO:0000313" key="1">
    <source>
        <dbReference type="EMBL" id="KEO71663.1"/>
    </source>
</evidence>
<dbReference type="eggNOG" id="ENOG5032QGH">
    <property type="taxonomic scope" value="Bacteria"/>
</dbReference>
<protein>
    <recommendedName>
        <fullName evidence="3">Uracil-DNA glycosylase-like domain-containing protein</fullName>
    </recommendedName>
</protein>
<sequence>MTYSLAFQNLVNDEFKKAEAFYTNQDHTEANPYYIGKGNPNADILIIGKELAIDPIENTEAIVKESVNNTRQWKAIIENGESIGEFDPRCPYGFYLPPSSGATWNQYQRLNNLIFPENHSTEKSTFFDKFFLTEINTAPSLNSPGRQALALTAMSERIDTIRNNAFFQQFPIVIVAAGGYWHIDQIKKAFGEELQHDDRSLPQNKFIVFTHPEKKKLVISTRQLSTSVTGVLVEKIVGEIDEFRSFII</sequence>
<dbReference type="STRING" id="1048983.EL17_23425"/>
<dbReference type="OrthoDB" id="1075713at2"/>
<proteinExistence type="predicted"/>
<dbReference type="RefSeq" id="WP_035079813.1">
    <property type="nucleotide sequence ID" value="NZ_JMIH01000042.1"/>
</dbReference>
<dbReference type="Proteomes" id="UP000027821">
    <property type="component" value="Unassembled WGS sequence"/>
</dbReference>
<evidence type="ECO:0000313" key="2">
    <source>
        <dbReference type="Proteomes" id="UP000027821"/>
    </source>
</evidence>
<evidence type="ECO:0008006" key="3">
    <source>
        <dbReference type="Google" id="ProtNLM"/>
    </source>
</evidence>
<name>A0A074KVR2_9BACT</name>
<accession>A0A074KVR2</accession>
<dbReference type="AlphaFoldDB" id="A0A074KVR2"/>
<organism evidence="1 2">
    <name type="scientific">Anditalea andensis</name>
    <dbReference type="NCBI Taxonomy" id="1048983"/>
    <lineage>
        <taxon>Bacteria</taxon>
        <taxon>Pseudomonadati</taxon>
        <taxon>Bacteroidota</taxon>
        <taxon>Cytophagia</taxon>
        <taxon>Cytophagales</taxon>
        <taxon>Cytophagaceae</taxon>
        <taxon>Anditalea</taxon>
    </lineage>
</organism>
<dbReference type="EMBL" id="JMIH01000042">
    <property type="protein sequence ID" value="KEO71663.1"/>
    <property type="molecule type" value="Genomic_DNA"/>
</dbReference>
<comment type="caution">
    <text evidence="1">The sequence shown here is derived from an EMBL/GenBank/DDBJ whole genome shotgun (WGS) entry which is preliminary data.</text>
</comment>